<dbReference type="CDD" id="cd05289">
    <property type="entry name" value="MDR_like_2"/>
    <property type="match status" value="1"/>
</dbReference>
<dbReference type="PANTHER" id="PTHR11695">
    <property type="entry name" value="ALCOHOL DEHYDROGENASE RELATED"/>
    <property type="match status" value="1"/>
</dbReference>
<organism evidence="3 4">
    <name type="scientific">Caldimonas brevitalea</name>
    <dbReference type="NCBI Taxonomy" id="413882"/>
    <lineage>
        <taxon>Bacteria</taxon>
        <taxon>Pseudomonadati</taxon>
        <taxon>Pseudomonadota</taxon>
        <taxon>Betaproteobacteria</taxon>
        <taxon>Burkholderiales</taxon>
        <taxon>Sphaerotilaceae</taxon>
        <taxon>Caldimonas</taxon>
    </lineage>
</organism>
<dbReference type="InterPro" id="IPR002364">
    <property type="entry name" value="Quin_OxRdtase/zeta-crystal_CS"/>
</dbReference>
<keyword evidence="1" id="KW-0560">Oxidoreductase</keyword>
<dbReference type="InterPro" id="IPR036291">
    <property type="entry name" value="NAD(P)-bd_dom_sf"/>
</dbReference>
<gene>
    <name evidence="3" type="ORF">AAW51_3479</name>
</gene>
<dbReference type="Pfam" id="PF08240">
    <property type="entry name" value="ADH_N"/>
    <property type="match status" value="1"/>
</dbReference>
<accession>A0A0G3BUF9</accession>
<protein>
    <submittedName>
        <fullName evidence="3">Alcohol dehydrogenase</fullName>
    </submittedName>
</protein>
<evidence type="ECO:0000259" key="2">
    <source>
        <dbReference type="SMART" id="SM00829"/>
    </source>
</evidence>
<proteinExistence type="predicted"/>
<sequence>MQALRIHEFGAPDRAVLQPVALRDPGPGEAAVRIEAASVNPLDLKILTGAMQSVFPVELPYTLGTDMSGVVESVGTGVTSVRPGDRVVGRLEPTAGGAFAEHALVPATALCVLPPEIPHEQAAALPTAAGTAWQALFKVGQLMPGQRVLIHAAAGGVGSFAVQLAKRAGAQVVATASARNQALVRDLGADQVLDYRDAAFWEGLQGLDLVLDTVGGDTLARSWQVLGPGGTLLSIVDPNVAARGSSQAQFVFFRHEPDVLNRVLAAVQTGELKVVLDSLHPLDRAGAALQRVAGRHARGKVIVRPTETGA</sequence>
<dbReference type="InterPro" id="IPR050700">
    <property type="entry name" value="YIM1/Zinc_Alcohol_DH_Fams"/>
</dbReference>
<dbReference type="Proteomes" id="UP000035352">
    <property type="component" value="Chromosome"/>
</dbReference>
<dbReference type="EMBL" id="CP011371">
    <property type="protein sequence ID" value="AKJ30170.1"/>
    <property type="molecule type" value="Genomic_DNA"/>
</dbReference>
<dbReference type="PROSITE" id="PS01162">
    <property type="entry name" value="QOR_ZETA_CRYSTAL"/>
    <property type="match status" value="1"/>
</dbReference>
<keyword evidence="4" id="KW-1185">Reference proteome</keyword>
<dbReference type="Pfam" id="PF13602">
    <property type="entry name" value="ADH_zinc_N_2"/>
    <property type="match status" value="1"/>
</dbReference>
<dbReference type="InterPro" id="IPR013154">
    <property type="entry name" value="ADH-like_N"/>
</dbReference>
<dbReference type="AlphaFoldDB" id="A0A0G3BUF9"/>
<dbReference type="OrthoDB" id="9787435at2"/>
<dbReference type="RefSeq" id="WP_047195602.1">
    <property type="nucleotide sequence ID" value="NZ_CP011371.1"/>
</dbReference>
<reference evidence="3 4" key="1">
    <citation type="submission" date="2015-05" db="EMBL/GenBank/DDBJ databases">
        <authorList>
            <person name="Tang B."/>
            <person name="Yu Y."/>
        </authorList>
    </citation>
    <scope>NUCLEOTIDE SEQUENCE [LARGE SCALE GENOMIC DNA]</scope>
    <source>
        <strain evidence="3 4">DSM 7029</strain>
    </source>
</reference>
<dbReference type="GO" id="GO:0008270">
    <property type="term" value="F:zinc ion binding"/>
    <property type="evidence" value="ECO:0007669"/>
    <property type="project" value="InterPro"/>
</dbReference>
<dbReference type="InterPro" id="IPR011032">
    <property type="entry name" value="GroES-like_sf"/>
</dbReference>
<dbReference type="STRING" id="413882.AAW51_3479"/>
<evidence type="ECO:0000313" key="4">
    <source>
        <dbReference type="Proteomes" id="UP000035352"/>
    </source>
</evidence>
<dbReference type="PATRIC" id="fig|413882.6.peg.3633"/>
<dbReference type="KEGG" id="pbh:AAW51_3479"/>
<name>A0A0G3BUF9_9BURK</name>
<dbReference type="InterPro" id="IPR020843">
    <property type="entry name" value="ER"/>
</dbReference>
<dbReference type="SUPFAM" id="SSF50129">
    <property type="entry name" value="GroES-like"/>
    <property type="match status" value="1"/>
</dbReference>
<dbReference type="SUPFAM" id="SSF51735">
    <property type="entry name" value="NAD(P)-binding Rossmann-fold domains"/>
    <property type="match status" value="1"/>
</dbReference>
<dbReference type="PANTHER" id="PTHR11695:SF294">
    <property type="entry name" value="RETICULON-4-INTERACTING PROTEIN 1, MITOCHONDRIAL"/>
    <property type="match status" value="1"/>
</dbReference>
<evidence type="ECO:0000313" key="3">
    <source>
        <dbReference type="EMBL" id="AKJ30170.1"/>
    </source>
</evidence>
<dbReference type="GO" id="GO:0016491">
    <property type="term" value="F:oxidoreductase activity"/>
    <property type="evidence" value="ECO:0007669"/>
    <property type="project" value="UniProtKB-KW"/>
</dbReference>
<dbReference type="Gene3D" id="3.90.180.10">
    <property type="entry name" value="Medium-chain alcohol dehydrogenases, catalytic domain"/>
    <property type="match status" value="1"/>
</dbReference>
<dbReference type="Gene3D" id="3.40.50.720">
    <property type="entry name" value="NAD(P)-binding Rossmann-like Domain"/>
    <property type="match status" value="1"/>
</dbReference>
<dbReference type="SMART" id="SM00829">
    <property type="entry name" value="PKS_ER"/>
    <property type="match status" value="1"/>
</dbReference>
<evidence type="ECO:0000256" key="1">
    <source>
        <dbReference type="ARBA" id="ARBA00023002"/>
    </source>
</evidence>
<feature type="domain" description="Enoyl reductase (ER)" evidence="2">
    <location>
        <begin position="10"/>
        <end position="303"/>
    </location>
</feature>